<dbReference type="SUPFAM" id="SSF49265">
    <property type="entry name" value="Fibronectin type III"/>
    <property type="match status" value="1"/>
</dbReference>
<dbReference type="InterPro" id="IPR013783">
    <property type="entry name" value="Ig-like_fold"/>
</dbReference>
<accession>A0A9Q0DCT0</accession>
<comment type="caution">
    <text evidence="2">The sequence shown here is derived from an EMBL/GenBank/DDBJ whole genome shotgun (WGS) entry which is preliminary data.</text>
</comment>
<evidence type="ECO:0000313" key="3">
    <source>
        <dbReference type="Proteomes" id="UP001148018"/>
    </source>
</evidence>
<evidence type="ECO:0000313" key="2">
    <source>
        <dbReference type="EMBL" id="KAJ3584645.1"/>
    </source>
</evidence>
<organism evidence="2 3">
    <name type="scientific">Muraenolepis orangiensis</name>
    <name type="common">Patagonian moray cod</name>
    <dbReference type="NCBI Taxonomy" id="630683"/>
    <lineage>
        <taxon>Eukaryota</taxon>
        <taxon>Metazoa</taxon>
        <taxon>Chordata</taxon>
        <taxon>Craniata</taxon>
        <taxon>Vertebrata</taxon>
        <taxon>Euteleostomi</taxon>
        <taxon>Actinopterygii</taxon>
        <taxon>Neopterygii</taxon>
        <taxon>Teleostei</taxon>
        <taxon>Neoteleostei</taxon>
        <taxon>Acanthomorphata</taxon>
        <taxon>Zeiogadaria</taxon>
        <taxon>Gadariae</taxon>
        <taxon>Gadiformes</taxon>
        <taxon>Muraenolepidoidei</taxon>
        <taxon>Muraenolepididae</taxon>
        <taxon>Muraenolepis</taxon>
    </lineage>
</organism>
<dbReference type="Pfam" id="PF00041">
    <property type="entry name" value="fn3"/>
    <property type="match status" value="1"/>
</dbReference>
<dbReference type="InterPro" id="IPR036116">
    <property type="entry name" value="FN3_sf"/>
</dbReference>
<dbReference type="PROSITE" id="PS50853">
    <property type="entry name" value="FN3"/>
    <property type="match status" value="1"/>
</dbReference>
<dbReference type="EMBL" id="JANIIK010000119">
    <property type="protein sequence ID" value="KAJ3584645.1"/>
    <property type="molecule type" value="Genomic_DNA"/>
</dbReference>
<name>A0A9Q0DCT0_9TELE</name>
<gene>
    <name evidence="2" type="ORF">NHX12_015140</name>
</gene>
<dbReference type="CDD" id="cd00063">
    <property type="entry name" value="FN3"/>
    <property type="match status" value="1"/>
</dbReference>
<keyword evidence="3" id="KW-1185">Reference proteome</keyword>
<evidence type="ECO:0000259" key="1">
    <source>
        <dbReference type="PROSITE" id="PS50853"/>
    </source>
</evidence>
<feature type="non-terminal residue" evidence="2">
    <location>
        <position position="1"/>
    </location>
</feature>
<dbReference type="Proteomes" id="UP001148018">
    <property type="component" value="Unassembled WGS sequence"/>
</dbReference>
<feature type="non-terminal residue" evidence="2">
    <location>
        <position position="139"/>
    </location>
</feature>
<dbReference type="Gene3D" id="2.60.40.10">
    <property type="entry name" value="Immunoglobulins"/>
    <property type="match status" value="1"/>
</dbReference>
<reference evidence="2" key="1">
    <citation type="submission" date="2022-07" db="EMBL/GenBank/DDBJ databases">
        <title>Chromosome-level genome of Muraenolepis orangiensis.</title>
        <authorList>
            <person name="Kim J."/>
        </authorList>
    </citation>
    <scope>NUCLEOTIDE SEQUENCE</scope>
    <source>
        <strain evidence="2">KU_S4_2022</strain>
        <tissue evidence="2">Muscle</tissue>
    </source>
</reference>
<protein>
    <recommendedName>
        <fullName evidence="1">Fibronectin type-III domain-containing protein</fullName>
    </recommendedName>
</protein>
<dbReference type="InterPro" id="IPR003961">
    <property type="entry name" value="FN3_dom"/>
</dbReference>
<feature type="domain" description="Fibronectin type-III" evidence="1">
    <location>
        <begin position="65"/>
        <end position="139"/>
    </location>
</feature>
<dbReference type="SMART" id="SM00060">
    <property type="entry name" value="FN3"/>
    <property type="match status" value="1"/>
</dbReference>
<sequence length="139" mass="15044">LLTIFYSSEGNPMNISCDVSSNPPAAMLWRFTIAAEGTANTRVYNSEGPPPHPEFILAQADVPSNPYSVRLSAVSQRLATVTFMKPDSHGGVPISHYLVQYKELTTPARAVPVHTTVVQMSLEPNTTYEVRVAAVNGKG</sequence>
<dbReference type="AlphaFoldDB" id="A0A9Q0DCT0"/>
<dbReference type="OrthoDB" id="6021834at2759"/>
<proteinExistence type="predicted"/>